<gene>
    <name evidence="1" type="ORF">GCM10023156_48790</name>
</gene>
<dbReference type="EMBL" id="BAABGA010000066">
    <property type="protein sequence ID" value="GAA4463575.1"/>
    <property type="molecule type" value="Genomic_DNA"/>
</dbReference>
<reference evidence="2" key="1">
    <citation type="journal article" date="2019" name="Int. J. Syst. Evol. Microbiol.">
        <title>The Global Catalogue of Microorganisms (GCM) 10K type strain sequencing project: providing services to taxonomists for standard genome sequencing and annotation.</title>
        <authorList>
            <consortium name="The Broad Institute Genomics Platform"/>
            <consortium name="The Broad Institute Genome Sequencing Center for Infectious Disease"/>
            <person name="Wu L."/>
            <person name="Ma J."/>
        </authorList>
    </citation>
    <scope>NUCLEOTIDE SEQUENCE [LARGE SCALE GENOMIC DNA]</scope>
    <source>
        <strain evidence="2">JCM 17759</strain>
    </source>
</reference>
<proteinExistence type="predicted"/>
<name>A0ABP8NBB2_9BACT</name>
<protein>
    <submittedName>
        <fullName evidence="1">Uncharacterized protein</fullName>
    </submittedName>
</protein>
<evidence type="ECO:0000313" key="1">
    <source>
        <dbReference type="EMBL" id="GAA4463575.1"/>
    </source>
</evidence>
<organism evidence="1 2">
    <name type="scientific">Novipirellula rosea</name>
    <dbReference type="NCBI Taxonomy" id="1031540"/>
    <lineage>
        <taxon>Bacteria</taxon>
        <taxon>Pseudomonadati</taxon>
        <taxon>Planctomycetota</taxon>
        <taxon>Planctomycetia</taxon>
        <taxon>Pirellulales</taxon>
        <taxon>Pirellulaceae</taxon>
        <taxon>Novipirellula</taxon>
    </lineage>
</organism>
<sequence length="108" mass="11881">MTSSSNATLHPAKSADQVWLPEQVIAGSEKTDTRSLSACLCGVTSPPLSDSSPRPPINELRNFEVLSYLVRAVDAEADRNAVWPVDEWDAATSLSLHFSQRVLCIWRL</sequence>
<comment type="caution">
    <text evidence="1">The sequence shown here is derived from an EMBL/GenBank/DDBJ whole genome shotgun (WGS) entry which is preliminary data.</text>
</comment>
<dbReference type="Proteomes" id="UP001500840">
    <property type="component" value="Unassembled WGS sequence"/>
</dbReference>
<evidence type="ECO:0000313" key="2">
    <source>
        <dbReference type="Proteomes" id="UP001500840"/>
    </source>
</evidence>
<keyword evidence="2" id="KW-1185">Reference proteome</keyword>
<accession>A0ABP8NBB2</accession>